<feature type="region of interest" description="Disordered" evidence="6">
    <location>
        <begin position="276"/>
        <end position="304"/>
    </location>
</feature>
<reference evidence="8 9" key="1">
    <citation type="submission" date="2022-04" db="EMBL/GenBank/DDBJ databases">
        <title>Diverse halophilic archaea isolated from saline environments.</title>
        <authorList>
            <person name="Cui H.-L."/>
        </authorList>
    </citation>
    <scope>NUCLEOTIDE SEQUENCE [LARGE SCALE GENOMIC DNA]</scope>
    <source>
        <strain evidence="8 9">XZYJT49</strain>
    </source>
</reference>
<keyword evidence="1" id="KW-0813">Transport</keyword>
<dbReference type="GeneID" id="72184456"/>
<feature type="domain" description="Cytochrome c-552/DMSO reductase-like haem-binding" evidence="7">
    <location>
        <begin position="51"/>
        <end position="260"/>
    </location>
</feature>
<evidence type="ECO:0000256" key="2">
    <source>
        <dbReference type="ARBA" id="ARBA00022617"/>
    </source>
</evidence>
<accession>A0A8U0HX97</accession>
<proteinExistence type="predicted"/>
<organism evidence="8 9">
    <name type="scientific">Halorussus limi</name>
    <dbReference type="NCBI Taxonomy" id="2938695"/>
    <lineage>
        <taxon>Archaea</taxon>
        <taxon>Methanobacteriati</taxon>
        <taxon>Methanobacteriota</taxon>
        <taxon>Stenosarchaea group</taxon>
        <taxon>Halobacteria</taxon>
        <taxon>Halobacteriales</taxon>
        <taxon>Haladaptataceae</taxon>
        <taxon>Halorussus</taxon>
    </lineage>
</organism>
<evidence type="ECO:0000256" key="3">
    <source>
        <dbReference type="ARBA" id="ARBA00022723"/>
    </source>
</evidence>
<keyword evidence="2" id="KW-0349">Heme</keyword>
<keyword evidence="5" id="KW-0408">Iron</keyword>
<protein>
    <submittedName>
        <fullName evidence="8">Ethylbenzene dehydrogenase-related protein</fullName>
    </submittedName>
</protein>
<evidence type="ECO:0000313" key="9">
    <source>
        <dbReference type="Proteomes" id="UP000830729"/>
    </source>
</evidence>
<dbReference type="InterPro" id="IPR019020">
    <property type="entry name" value="Cyt-c552/DMSO_Rdtase_haem-bd"/>
</dbReference>
<dbReference type="KEGG" id="halx:M0R89_04615"/>
<evidence type="ECO:0000259" key="7">
    <source>
        <dbReference type="SMART" id="SM00887"/>
    </source>
</evidence>
<dbReference type="Pfam" id="PF09459">
    <property type="entry name" value="EB_dh"/>
    <property type="match status" value="1"/>
</dbReference>
<dbReference type="EMBL" id="CP096659">
    <property type="protein sequence ID" value="UPV75351.1"/>
    <property type="molecule type" value="Genomic_DNA"/>
</dbReference>
<keyword evidence="4" id="KW-0249">Electron transport</keyword>
<dbReference type="GO" id="GO:0046872">
    <property type="term" value="F:metal ion binding"/>
    <property type="evidence" value="ECO:0007669"/>
    <property type="project" value="UniProtKB-KW"/>
</dbReference>
<sequence length="335" mass="36308">MADRDAARRATVVTAVVVATLVVAQTAVTAAVTSGTQPAMSVESVPEDPTAATWQDAPTRTVSLSKQQMAPPFGGGSTDEVRVQTVHNDTHTAFRLTWEDPTRDANIRAPENYSDAAAVMLRTGDQPPITMGAAGKPVDIWYWRASWQFENHSAFGEMYTYPHPNNETMPGRAAGNPLSKSQYERFAQNYYAKGYGSLTHAPRQNVRARAEYGDGEWSVVFTRKHDTEGKFDASFSGSKKVYLAFAVWNGSADEVNGQKSLSLQFTQLNTQKWAMSDASSGSSDSGSGQSAGESSGTSSGQSDGPWIVRSVGNWVGGLVVTTLLTWTVVYWRARE</sequence>
<keyword evidence="3" id="KW-0479">Metal-binding</keyword>
<dbReference type="GO" id="GO:0020037">
    <property type="term" value="F:heme binding"/>
    <property type="evidence" value="ECO:0007669"/>
    <property type="project" value="InterPro"/>
</dbReference>
<evidence type="ECO:0000313" key="8">
    <source>
        <dbReference type="EMBL" id="UPV75351.1"/>
    </source>
</evidence>
<evidence type="ECO:0000256" key="1">
    <source>
        <dbReference type="ARBA" id="ARBA00022448"/>
    </source>
</evidence>
<dbReference type="RefSeq" id="WP_248651393.1">
    <property type="nucleotide sequence ID" value="NZ_CP096659.1"/>
</dbReference>
<evidence type="ECO:0000256" key="4">
    <source>
        <dbReference type="ARBA" id="ARBA00022982"/>
    </source>
</evidence>
<dbReference type="SMART" id="SM00887">
    <property type="entry name" value="EB_dh"/>
    <property type="match status" value="1"/>
</dbReference>
<dbReference type="Proteomes" id="UP000830729">
    <property type="component" value="Chromosome"/>
</dbReference>
<evidence type="ECO:0000256" key="6">
    <source>
        <dbReference type="SAM" id="MobiDB-lite"/>
    </source>
</evidence>
<name>A0A8U0HX97_9EURY</name>
<keyword evidence="9" id="KW-1185">Reference proteome</keyword>
<gene>
    <name evidence="8" type="ORF">M0R89_04615</name>
</gene>
<dbReference type="Gene3D" id="2.60.40.1190">
    <property type="match status" value="1"/>
</dbReference>
<evidence type="ECO:0000256" key="5">
    <source>
        <dbReference type="ARBA" id="ARBA00023004"/>
    </source>
</evidence>
<dbReference type="AlphaFoldDB" id="A0A8U0HX97"/>